<proteinExistence type="predicted"/>
<dbReference type="Pfam" id="PF14022">
    <property type="entry name" value="DUF4238"/>
    <property type="match status" value="1"/>
</dbReference>
<dbReference type="EMBL" id="FNKH01000002">
    <property type="protein sequence ID" value="SDQ67465.1"/>
    <property type="molecule type" value="Genomic_DNA"/>
</dbReference>
<keyword evidence="2" id="KW-1185">Reference proteome</keyword>
<protein>
    <recommendedName>
        <fullName evidence="3">DUF4238 domain-containing protein</fullName>
    </recommendedName>
</protein>
<dbReference type="AlphaFoldDB" id="A0A1H1CT57"/>
<dbReference type="Proteomes" id="UP000181917">
    <property type="component" value="Unassembled WGS sequence"/>
</dbReference>
<dbReference type="KEGG" id="acry:AC20117_07000"/>
<sequence length="254" mass="28310">MPNFVKHRSQEAEELWQSVESHLPAVFTSLDAGTLAQSPEHYKTIADCVALHFARSIESRRIHDNAVSAAKHHVFEDQDKLKQLALAKHGLHLDAPAILGNIATEVLADLNQTEASGELFQEWIEEVFHETRRYLAGSRVSVHHTDTDVEFLLGDCPAIGIGPNMHPMHRVPLYEATAILMPLGPKALAMLDRGASESPSDVPVQGEFAFYMNRAQVAQAHRQVYYRPSSSFLAGLARAYRPPRKFRTSSNEPL</sequence>
<dbReference type="RefSeq" id="WP_074700338.1">
    <property type="nucleotide sequence ID" value="NZ_CP018863.1"/>
</dbReference>
<organism evidence="1 2">
    <name type="scientific">Crystallibacter crystallopoietes</name>
    <dbReference type="NCBI Taxonomy" id="37928"/>
    <lineage>
        <taxon>Bacteria</taxon>
        <taxon>Bacillati</taxon>
        <taxon>Actinomycetota</taxon>
        <taxon>Actinomycetes</taxon>
        <taxon>Micrococcales</taxon>
        <taxon>Micrococcaceae</taxon>
        <taxon>Crystallibacter</taxon>
    </lineage>
</organism>
<gene>
    <name evidence="1" type="ORF">SAMN04489742_2079</name>
</gene>
<accession>A0A1H1CT57</accession>
<name>A0A1H1CT57_9MICC</name>
<reference evidence="1 2" key="1">
    <citation type="submission" date="2016-10" db="EMBL/GenBank/DDBJ databases">
        <authorList>
            <person name="de Groot N.N."/>
        </authorList>
    </citation>
    <scope>NUCLEOTIDE SEQUENCE [LARGE SCALE GENOMIC DNA]</scope>
    <source>
        <strain evidence="1 2">DSM 20117</strain>
    </source>
</reference>
<dbReference type="InterPro" id="IPR025332">
    <property type="entry name" value="DUF4238"/>
</dbReference>
<evidence type="ECO:0000313" key="2">
    <source>
        <dbReference type="Proteomes" id="UP000181917"/>
    </source>
</evidence>
<evidence type="ECO:0000313" key="1">
    <source>
        <dbReference type="EMBL" id="SDQ67465.1"/>
    </source>
</evidence>
<evidence type="ECO:0008006" key="3">
    <source>
        <dbReference type="Google" id="ProtNLM"/>
    </source>
</evidence>